<gene>
    <name evidence="2" type="ORF">G1H10_17260</name>
</gene>
<keyword evidence="1" id="KW-0472">Membrane</keyword>
<evidence type="ECO:0000313" key="3">
    <source>
        <dbReference type="Proteomes" id="UP000475214"/>
    </source>
</evidence>
<keyword evidence="3" id="KW-1185">Reference proteome</keyword>
<dbReference type="RefSeq" id="WP_163740040.1">
    <property type="nucleotide sequence ID" value="NZ_JAAGOA010000012.1"/>
</dbReference>
<reference evidence="2 3" key="1">
    <citation type="submission" date="2020-02" db="EMBL/GenBank/DDBJ databases">
        <authorList>
            <person name="Li X.-J."/>
            <person name="Han X.-M."/>
        </authorList>
    </citation>
    <scope>NUCLEOTIDE SEQUENCE [LARGE SCALE GENOMIC DNA]</scope>
    <source>
        <strain evidence="2 3">CCTCC AB 2017055</strain>
    </source>
</reference>
<proteinExistence type="predicted"/>
<sequence length="128" mass="13300">MTPSGDLSRSVWGAGVVDLVLIGVFAVAGRSSHDRAVLALGYFTTLWTFAVGAAVGWLLTRAWRRPLAPVPTGVGVWLSTVTVGVALRAVSGQGTAIPFVIVATATLALCLVGWRLVATCAVRVRAAR</sequence>
<feature type="transmembrane region" description="Helical" evidence="1">
    <location>
        <begin position="96"/>
        <end position="118"/>
    </location>
</feature>
<protein>
    <submittedName>
        <fullName evidence="2">DUF3054 domain-containing protein</fullName>
    </submittedName>
</protein>
<organism evidence="2 3">
    <name type="scientific">Phytoactinopolyspora halotolerans</name>
    <dbReference type="NCBI Taxonomy" id="1981512"/>
    <lineage>
        <taxon>Bacteria</taxon>
        <taxon>Bacillati</taxon>
        <taxon>Actinomycetota</taxon>
        <taxon>Actinomycetes</taxon>
        <taxon>Jiangellales</taxon>
        <taxon>Jiangellaceae</taxon>
        <taxon>Phytoactinopolyspora</taxon>
    </lineage>
</organism>
<accession>A0A6L9S936</accession>
<evidence type="ECO:0000256" key="1">
    <source>
        <dbReference type="SAM" id="Phobius"/>
    </source>
</evidence>
<comment type="caution">
    <text evidence="2">The sequence shown here is derived from an EMBL/GenBank/DDBJ whole genome shotgun (WGS) entry which is preliminary data.</text>
</comment>
<name>A0A6L9S936_9ACTN</name>
<feature type="transmembrane region" description="Helical" evidence="1">
    <location>
        <begin position="12"/>
        <end position="30"/>
    </location>
</feature>
<dbReference type="InterPro" id="IPR021414">
    <property type="entry name" value="DUF3054"/>
</dbReference>
<dbReference type="Proteomes" id="UP000475214">
    <property type="component" value="Unassembled WGS sequence"/>
</dbReference>
<evidence type="ECO:0000313" key="2">
    <source>
        <dbReference type="EMBL" id="NEE01925.1"/>
    </source>
</evidence>
<dbReference type="AlphaFoldDB" id="A0A6L9S936"/>
<keyword evidence="1" id="KW-1133">Transmembrane helix</keyword>
<dbReference type="Pfam" id="PF11255">
    <property type="entry name" value="DUF3054"/>
    <property type="match status" value="1"/>
</dbReference>
<feature type="transmembrane region" description="Helical" evidence="1">
    <location>
        <begin position="36"/>
        <end position="60"/>
    </location>
</feature>
<dbReference type="EMBL" id="JAAGOA010000012">
    <property type="protein sequence ID" value="NEE01925.1"/>
    <property type="molecule type" value="Genomic_DNA"/>
</dbReference>
<keyword evidence="1" id="KW-0812">Transmembrane</keyword>